<dbReference type="Pfam" id="PF00156">
    <property type="entry name" value="Pribosyltran"/>
    <property type="match status" value="1"/>
</dbReference>
<protein>
    <recommendedName>
        <fullName evidence="7 12">Adenine phosphoribosyltransferase</fullName>
        <shortName evidence="12">APRT</shortName>
        <ecNumber evidence="7 12">2.4.2.7</ecNumber>
    </recommendedName>
</protein>
<dbReference type="CDD" id="cd06223">
    <property type="entry name" value="PRTases_typeI"/>
    <property type="match status" value="1"/>
</dbReference>
<evidence type="ECO:0000256" key="12">
    <source>
        <dbReference type="HAMAP-Rule" id="MF_00004"/>
    </source>
</evidence>
<dbReference type="PANTHER" id="PTHR32315">
    <property type="entry name" value="ADENINE PHOSPHORIBOSYLTRANSFERASE"/>
    <property type="match status" value="1"/>
</dbReference>
<evidence type="ECO:0000256" key="9">
    <source>
        <dbReference type="ARBA" id="ARBA00022676"/>
    </source>
</evidence>
<feature type="domain" description="Phosphoribosyltransferase" evidence="13">
    <location>
        <begin position="50"/>
        <end position="148"/>
    </location>
</feature>
<evidence type="ECO:0000313" key="15">
    <source>
        <dbReference type="Proteomes" id="UP000217065"/>
    </source>
</evidence>
<dbReference type="FunFam" id="3.40.50.2020:FF:000004">
    <property type="entry name" value="Adenine phosphoribosyltransferase"/>
    <property type="match status" value="1"/>
</dbReference>
<dbReference type="OrthoDB" id="9803963at2"/>
<evidence type="ECO:0000256" key="6">
    <source>
        <dbReference type="ARBA" id="ARBA00011738"/>
    </source>
</evidence>
<evidence type="ECO:0000313" key="14">
    <source>
        <dbReference type="EMBL" id="OZS77092.1"/>
    </source>
</evidence>
<dbReference type="NCBIfam" id="TIGR01090">
    <property type="entry name" value="apt"/>
    <property type="match status" value="1"/>
</dbReference>
<dbReference type="NCBIfam" id="NF002636">
    <property type="entry name" value="PRK02304.1-5"/>
    <property type="match status" value="1"/>
</dbReference>
<dbReference type="RefSeq" id="WP_094944238.1">
    <property type="nucleotide sequence ID" value="NZ_NOKQ01000289.1"/>
</dbReference>
<evidence type="ECO:0000256" key="10">
    <source>
        <dbReference type="ARBA" id="ARBA00022679"/>
    </source>
</evidence>
<evidence type="ECO:0000256" key="2">
    <source>
        <dbReference type="ARBA" id="ARBA00003968"/>
    </source>
</evidence>
<dbReference type="GO" id="GO:0044209">
    <property type="term" value="P:AMP salvage"/>
    <property type="evidence" value="ECO:0007669"/>
    <property type="project" value="UniProtKB-UniRule"/>
</dbReference>
<evidence type="ECO:0000256" key="3">
    <source>
        <dbReference type="ARBA" id="ARBA00004496"/>
    </source>
</evidence>
<dbReference type="GO" id="GO:0003999">
    <property type="term" value="F:adenine phosphoribosyltransferase activity"/>
    <property type="evidence" value="ECO:0007669"/>
    <property type="project" value="UniProtKB-UniRule"/>
</dbReference>
<comment type="catalytic activity">
    <reaction evidence="1 12">
        <text>AMP + diphosphate = 5-phospho-alpha-D-ribose 1-diphosphate + adenine</text>
        <dbReference type="Rhea" id="RHEA:16609"/>
        <dbReference type="ChEBI" id="CHEBI:16708"/>
        <dbReference type="ChEBI" id="CHEBI:33019"/>
        <dbReference type="ChEBI" id="CHEBI:58017"/>
        <dbReference type="ChEBI" id="CHEBI:456215"/>
        <dbReference type="EC" id="2.4.2.7"/>
    </reaction>
</comment>
<keyword evidence="15" id="KW-1185">Reference proteome</keyword>
<keyword evidence="8 12" id="KW-0963">Cytoplasm</keyword>
<keyword evidence="11 12" id="KW-0660">Purine salvage</keyword>
<dbReference type="GO" id="GO:0005737">
    <property type="term" value="C:cytoplasm"/>
    <property type="evidence" value="ECO:0007669"/>
    <property type="project" value="UniProtKB-SubCell"/>
</dbReference>
<evidence type="ECO:0000256" key="4">
    <source>
        <dbReference type="ARBA" id="ARBA00004659"/>
    </source>
</evidence>
<evidence type="ECO:0000256" key="8">
    <source>
        <dbReference type="ARBA" id="ARBA00022490"/>
    </source>
</evidence>
<comment type="function">
    <text evidence="2 12">Catalyzes a salvage reaction resulting in the formation of AMP, that is energically less costly than de novo synthesis.</text>
</comment>
<dbReference type="Proteomes" id="UP000217065">
    <property type="component" value="Unassembled WGS sequence"/>
</dbReference>
<dbReference type="SUPFAM" id="SSF53271">
    <property type="entry name" value="PRTase-like"/>
    <property type="match status" value="1"/>
</dbReference>
<evidence type="ECO:0000256" key="11">
    <source>
        <dbReference type="ARBA" id="ARBA00022726"/>
    </source>
</evidence>
<dbReference type="GO" id="GO:0002055">
    <property type="term" value="F:adenine binding"/>
    <property type="evidence" value="ECO:0007669"/>
    <property type="project" value="TreeGrafter"/>
</dbReference>
<comment type="pathway">
    <text evidence="4 12">Purine metabolism; AMP biosynthesis via salvage pathway; AMP from adenine: step 1/1.</text>
</comment>
<evidence type="ECO:0000259" key="13">
    <source>
        <dbReference type="Pfam" id="PF00156"/>
    </source>
</evidence>
<comment type="subcellular location">
    <subcellularLocation>
        <location evidence="3 12">Cytoplasm</location>
    </subcellularLocation>
</comment>
<dbReference type="EMBL" id="NOKQ01000289">
    <property type="protein sequence ID" value="OZS77092.1"/>
    <property type="molecule type" value="Genomic_DNA"/>
</dbReference>
<dbReference type="EC" id="2.4.2.7" evidence="7 12"/>
<dbReference type="GO" id="GO:0006168">
    <property type="term" value="P:adenine salvage"/>
    <property type="evidence" value="ECO:0007669"/>
    <property type="project" value="InterPro"/>
</dbReference>
<dbReference type="GO" id="GO:0006166">
    <property type="term" value="P:purine ribonucleoside salvage"/>
    <property type="evidence" value="ECO:0007669"/>
    <property type="project" value="UniProtKB-UniRule"/>
</dbReference>
<dbReference type="InterPro" id="IPR050054">
    <property type="entry name" value="UPRTase/APRTase"/>
</dbReference>
<gene>
    <name evidence="12" type="primary">apt</name>
    <name evidence="14" type="ORF">CF394_13200</name>
</gene>
<dbReference type="UniPathway" id="UPA00588">
    <property type="reaction ID" value="UER00646"/>
</dbReference>
<name>A0A264W0I0_9BACL</name>
<reference evidence="14 15" key="1">
    <citation type="submission" date="2017-07" db="EMBL/GenBank/DDBJ databases">
        <title>Tetzosporium hominis gen.nov. sp.nov.</title>
        <authorList>
            <person name="Tetz G."/>
            <person name="Tetz V."/>
        </authorList>
    </citation>
    <scope>NUCLEOTIDE SEQUENCE [LARGE SCALE GENOMIC DNA]</scope>
    <source>
        <strain evidence="14 15">VT-49</strain>
    </source>
</reference>
<dbReference type="InterPro" id="IPR000836">
    <property type="entry name" value="PRTase_dom"/>
</dbReference>
<dbReference type="Gene3D" id="3.40.50.2020">
    <property type="match status" value="1"/>
</dbReference>
<evidence type="ECO:0000256" key="5">
    <source>
        <dbReference type="ARBA" id="ARBA00008391"/>
    </source>
</evidence>
<dbReference type="NCBIfam" id="NF002633">
    <property type="entry name" value="PRK02304.1-2"/>
    <property type="match status" value="1"/>
</dbReference>
<accession>A0A264W0I0</accession>
<dbReference type="GO" id="GO:0016208">
    <property type="term" value="F:AMP binding"/>
    <property type="evidence" value="ECO:0007669"/>
    <property type="project" value="TreeGrafter"/>
</dbReference>
<dbReference type="PANTHER" id="PTHR32315:SF3">
    <property type="entry name" value="ADENINE PHOSPHORIBOSYLTRANSFERASE"/>
    <property type="match status" value="1"/>
</dbReference>
<keyword evidence="10 12" id="KW-0808">Transferase</keyword>
<dbReference type="InterPro" id="IPR005764">
    <property type="entry name" value="Ade_phspho_trans"/>
</dbReference>
<organism evidence="14 15">
    <name type="scientific">Tetzosporium hominis</name>
    <dbReference type="NCBI Taxonomy" id="2020506"/>
    <lineage>
        <taxon>Bacteria</taxon>
        <taxon>Bacillati</taxon>
        <taxon>Bacillota</taxon>
        <taxon>Bacilli</taxon>
        <taxon>Bacillales</taxon>
        <taxon>Caryophanaceae</taxon>
        <taxon>Tetzosporium</taxon>
    </lineage>
</organism>
<dbReference type="InterPro" id="IPR029057">
    <property type="entry name" value="PRTase-like"/>
</dbReference>
<dbReference type="AlphaFoldDB" id="A0A264W0I0"/>
<dbReference type="NCBIfam" id="NF002634">
    <property type="entry name" value="PRK02304.1-3"/>
    <property type="match status" value="1"/>
</dbReference>
<comment type="caution">
    <text evidence="14">The sequence shown here is derived from an EMBL/GenBank/DDBJ whole genome shotgun (WGS) entry which is preliminary data.</text>
</comment>
<evidence type="ECO:0000256" key="7">
    <source>
        <dbReference type="ARBA" id="ARBA00011893"/>
    </source>
</evidence>
<dbReference type="HAMAP" id="MF_00004">
    <property type="entry name" value="Aden_phosphoribosyltr"/>
    <property type="match status" value="1"/>
</dbReference>
<comment type="similarity">
    <text evidence="5 12">Belongs to the purine/pyrimidine phosphoribosyltransferase family.</text>
</comment>
<sequence length="170" mass="18623">MDLKQYVTIVEDWPKEGIRFKDITTIMDNGPAYKYAVDEIVKYAKEVGAEVIVGPEARGFIIGCPVAYALEVGFAPVRKPGKLPREVITADYGLEYGKDTLTMHKDAIKPGQKVLIVDDLLATGGTVEATVNLIQQLGGEVVGAAFMIELTYLDGRDKLKGIDIRTLISY</sequence>
<keyword evidence="9 12" id="KW-0328">Glycosyltransferase</keyword>
<comment type="subunit">
    <text evidence="6 12">Homodimer.</text>
</comment>
<evidence type="ECO:0000256" key="1">
    <source>
        <dbReference type="ARBA" id="ARBA00000868"/>
    </source>
</evidence>
<proteinExistence type="inferred from homology"/>